<dbReference type="AlphaFoldDB" id="A0A9P6FT71"/>
<feature type="chain" id="PRO_5040221274" evidence="1">
    <location>
        <begin position="16"/>
        <end position="471"/>
    </location>
</feature>
<name>A0A9P6FT71_9FUNG</name>
<gene>
    <name evidence="2" type="ORF">BGW38_002222</name>
</gene>
<evidence type="ECO:0000313" key="3">
    <source>
        <dbReference type="Proteomes" id="UP000780801"/>
    </source>
</evidence>
<comment type="caution">
    <text evidence="2">The sequence shown here is derived from an EMBL/GenBank/DDBJ whole genome shotgun (WGS) entry which is preliminary data.</text>
</comment>
<feature type="non-terminal residue" evidence="2">
    <location>
        <position position="1"/>
    </location>
</feature>
<proteinExistence type="predicted"/>
<dbReference type="OrthoDB" id="10496804at2759"/>
<dbReference type="EMBL" id="JAABOA010001763">
    <property type="protein sequence ID" value="KAF9580937.1"/>
    <property type="molecule type" value="Genomic_DNA"/>
</dbReference>
<organism evidence="2 3">
    <name type="scientific">Lunasporangiospora selenospora</name>
    <dbReference type="NCBI Taxonomy" id="979761"/>
    <lineage>
        <taxon>Eukaryota</taxon>
        <taxon>Fungi</taxon>
        <taxon>Fungi incertae sedis</taxon>
        <taxon>Mucoromycota</taxon>
        <taxon>Mortierellomycotina</taxon>
        <taxon>Mortierellomycetes</taxon>
        <taxon>Mortierellales</taxon>
        <taxon>Mortierellaceae</taxon>
        <taxon>Lunasporangiospora</taxon>
    </lineage>
</organism>
<feature type="signal peptide" evidence="1">
    <location>
        <begin position="1"/>
        <end position="15"/>
    </location>
</feature>
<reference evidence="2" key="1">
    <citation type="journal article" date="2020" name="Fungal Divers.">
        <title>Resolving the Mortierellaceae phylogeny through synthesis of multi-gene phylogenetics and phylogenomics.</title>
        <authorList>
            <person name="Vandepol N."/>
            <person name="Liber J."/>
            <person name="Desiro A."/>
            <person name="Na H."/>
            <person name="Kennedy M."/>
            <person name="Barry K."/>
            <person name="Grigoriev I.V."/>
            <person name="Miller A.N."/>
            <person name="O'Donnell K."/>
            <person name="Stajich J.E."/>
            <person name="Bonito G."/>
        </authorList>
    </citation>
    <scope>NUCLEOTIDE SEQUENCE</scope>
    <source>
        <strain evidence="2">KOD1015</strain>
    </source>
</reference>
<keyword evidence="3" id="KW-1185">Reference proteome</keyword>
<protein>
    <submittedName>
        <fullName evidence="2">Uncharacterized protein</fullName>
    </submittedName>
</protein>
<evidence type="ECO:0000256" key="1">
    <source>
        <dbReference type="SAM" id="SignalP"/>
    </source>
</evidence>
<keyword evidence="1" id="KW-0732">Signal</keyword>
<evidence type="ECO:0000313" key="2">
    <source>
        <dbReference type="EMBL" id="KAF9580937.1"/>
    </source>
</evidence>
<accession>A0A9P6FT71</accession>
<dbReference type="Proteomes" id="UP000780801">
    <property type="component" value="Unassembled WGS sequence"/>
</dbReference>
<sequence length="471" mass="52478">LSAIVLGCKLLLIASIPCDDDESVMIDGTWTLGKLYGAVGWMHHVACPSCASYSLPVMLNGFVTYMYPAAPSRHVLDVIKIYEDAVESLLTCRTRAMVEAFYALAIEPMAGIQFLSREGCGTESAVLMTRMVNDLCAKPIARHVLYKELITWAAEKCVGREYEIIGLAVSMAPFANQPSKWKLDEDAYSALASTTMMEVGDIVRSWTYVWRKEDYVFVMGRNALGKNLHMSRCNVIMNYAHDSSCASNNASFEQHRTFIRKDIHACVQVCTKGESGPFMVCKSAVPNGKLKEKMKRWCQARLGSINERGYRTILEEQETAHLPYLTQLVNVVDQGGDITMGLVGVEKCEPCVEQLLDNIVDDKPSSDDILGLASAIRDLCSDVSVVTFLRFIDILFDRSLCWPSAYEIWCAVTSCLQNPALRKKLRARLVGNVLAVTQVENKFNTQRHTNVYALANSGHTCKRLLESSFVI</sequence>